<reference evidence="2" key="2">
    <citation type="submission" date="2015-08" db="UniProtKB">
        <authorList>
            <consortium name="WormBaseParasite"/>
        </authorList>
    </citation>
    <scope>IDENTIFICATION</scope>
</reference>
<reference evidence="1" key="1">
    <citation type="submission" date="2014-07" db="EMBL/GenBank/DDBJ databases">
        <authorList>
            <person name="Martin A.A"/>
            <person name="De Silva N."/>
        </authorList>
    </citation>
    <scope>NUCLEOTIDE SEQUENCE</scope>
</reference>
<sequence>MTELRNCDTGVVNKSSSYSGRGHFGMISVSSPECRIQTTPTLVFDITYGIPLTSSGQIYLLSSHYDSDQIAEHCSEY</sequence>
<dbReference type="WBParaSite" id="SVE_1858700.1">
    <property type="protein sequence ID" value="SVE_1858700.1"/>
    <property type="gene ID" value="SVE_1858700"/>
</dbReference>
<name>A0A0K0G1J6_STRVS</name>
<protein>
    <submittedName>
        <fullName evidence="2">CUB domain-containing protein</fullName>
    </submittedName>
</protein>
<evidence type="ECO:0000313" key="2">
    <source>
        <dbReference type="WBParaSite" id="SVE_1858700.1"/>
    </source>
</evidence>
<organism evidence="1 2">
    <name type="scientific">Strongyloides venezuelensis</name>
    <name type="common">Threadworm</name>
    <dbReference type="NCBI Taxonomy" id="75913"/>
    <lineage>
        <taxon>Eukaryota</taxon>
        <taxon>Metazoa</taxon>
        <taxon>Ecdysozoa</taxon>
        <taxon>Nematoda</taxon>
        <taxon>Chromadorea</taxon>
        <taxon>Rhabditida</taxon>
        <taxon>Tylenchina</taxon>
        <taxon>Panagrolaimomorpha</taxon>
        <taxon>Strongyloidoidea</taxon>
        <taxon>Strongyloididae</taxon>
        <taxon>Strongyloides</taxon>
    </lineage>
</organism>
<dbReference type="AlphaFoldDB" id="A0A0K0G1J6"/>
<dbReference type="Proteomes" id="UP000035680">
    <property type="component" value="Unassembled WGS sequence"/>
</dbReference>
<evidence type="ECO:0000313" key="1">
    <source>
        <dbReference type="Proteomes" id="UP000035680"/>
    </source>
</evidence>
<proteinExistence type="predicted"/>
<accession>A0A0K0G1J6</accession>
<keyword evidence="1" id="KW-1185">Reference proteome</keyword>